<accession>A0ABX7VCA3</accession>
<dbReference type="SUPFAM" id="SSF81901">
    <property type="entry name" value="HCP-like"/>
    <property type="match status" value="2"/>
</dbReference>
<organism evidence="1 2">
    <name type="scientific">Pseudoalteromonas viridis</name>
    <dbReference type="NCBI Taxonomy" id="339617"/>
    <lineage>
        <taxon>Bacteria</taxon>
        <taxon>Pseudomonadati</taxon>
        <taxon>Pseudomonadota</taxon>
        <taxon>Gammaproteobacteria</taxon>
        <taxon>Alteromonadales</taxon>
        <taxon>Pseudoalteromonadaceae</taxon>
        <taxon>Pseudoalteromonas</taxon>
    </lineage>
</organism>
<dbReference type="InterPro" id="IPR006597">
    <property type="entry name" value="Sel1-like"/>
</dbReference>
<dbReference type="Proteomes" id="UP000665025">
    <property type="component" value="Chromosome 2"/>
</dbReference>
<evidence type="ECO:0000313" key="1">
    <source>
        <dbReference type="EMBL" id="QTL38205.1"/>
    </source>
</evidence>
<dbReference type="InterPro" id="IPR011990">
    <property type="entry name" value="TPR-like_helical_dom_sf"/>
</dbReference>
<protein>
    <submittedName>
        <fullName evidence="1">Sel1 repeat family protein</fullName>
    </submittedName>
</protein>
<dbReference type="PANTHER" id="PTHR45011:SF1">
    <property type="entry name" value="DAP3-BINDING CELL DEATH ENHANCER 1"/>
    <property type="match status" value="1"/>
</dbReference>
<dbReference type="Gene3D" id="1.25.40.10">
    <property type="entry name" value="Tetratricopeptide repeat domain"/>
    <property type="match status" value="2"/>
</dbReference>
<dbReference type="PANTHER" id="PTHR45011">
    <property type="entry name" value="DAP3-BINDING CELL DEATH ENHANCER 1"/>
    <property type="match status" value="1"/>
</dbReference>
<dbReference type="EMBL" id="CP072426">
    <property type="protein sequence ID" value="QTL38205.1"/>
    <property type="molecule type" value="Genomic_DNA"/>
</dbReference>
<dbReference type="SMART" id="SM00671">
    <property type="entry name" value="SEL1"/>
    <property type="match status" value="7"/>
</dbReference>
<evidence type="ECO:0000313" key="2">
    <source>
        <dbReference type="Proteomes" id="UP000665025"/>
    </source>
</evidence>
<keyword evidence="2" id="KW-1185">Reference proteome</keyword>
<reference evidence="1 2" key="1">
    <citation type="submission" date="2021-03" db="EMBL/GenBank/DDBJ databases">
        <title>Complete Genome of Pseudoalteromonas viridis Strain BBR56, a new biocontrol bacterial candidate.</title>
        <authorList>
            <person name="Handayani D.P."/>
            <person name="Isnansetyo A."/>
            <person name="Istiqomah I."/>
            <person name="Jumina J."/>
        </authorList>
    </citation>
    <scope>NUCLEOTIDE SEQUENCE [LARGE SCALE GENOMIC DNA]</scope>
    <source>
        <strain evidence="1 2">BBR56</strain>
    </source>
</reference>
<dbReference type="InterPro" id="IPR052748">
    <property type="entry name" value="ISR_Activator"/>
</dbReference>
<dbReference type="Pfam" id="PF08238">
    <property type="entry name" value="Sel1"/>
    <property type="match status" value="7"/>
</dbReference>
<proteinExistence type="predicted"/>
<sequence>MYERGKGVAQSDEKAVKYYQLAAEQGDANAQYNLGFMYVNGKGVAQSDEKAVKYYRLAAEQADSDAQCNMGFMYLQGKGVAQSDEKAVEYYQLAAEQGNADAQCNMGFMYLQGKGVAQSDEKAVEYYQLAAEQGNARAQYSLGLMYRQGKGIAQSDEKAVEYYRLAAEQGDADAQYNLSFMYERGKGVAQSDEKAVESYKLAAEYGHARALLNLAYCYFQGKGVDQSFTETKTLCEQVFKDPQLSFIAYELHDRTERFEKSKSISTLREQILSHLQVKKHRTMTHYTSFDVGQAILLEQSPFRLGHINAVNDPNEGKLLWQGLGYEPEEGNPVFIGCFLPDSDSLNMWRFYSKNHLNDDACGCAITFNTECFFDYRLLEERGNHTEQDKKVPSFTNTGQSPQESAAFYRVVYLKDNFKILGKGATKLQAYFKELKKEVDKFVGKNPTPEKLQDLAWLLGPLPYLLKDAHYKDEQEHRVIVTHLDYGAKEIKSEDPDFANGTAPRLYLELHRDDHLAPIEYVTLGPKAPNKEMMAPYWRHQLASKFESQLARRKDKQLNINPSRCAYK</sequence>
<name>A0ABX7VCA3_9GAMM</name>
<gene>
    <name evidence="1" type="ORF">J5X90_19625</name>
</gene>